<feature type="transmembrane region" description="Helical" evidence="14">
    <location>
        <begin position="96"/>
        <end position="120"/>
    </location>
</feature>
<dbReference type="Pfam" id="PF12906">
    <property type="entry name" value="RINGv"/>
    <property type="match status" value="1"/>
</dbReference>
<feature type="compositionally biased region" description="Basic residues" evidence="13">
    <location>
        <begin position="177"/>
        <end position="190"/>
    </location>
</feature>
<keyword evidence="8" id="KW-0863">Zinc-finger</keyword>
<keyword evidence="9" id="KW-0833">Ubl conjugation pathway</keyword>
<feature type="domain" description="RING-CH-type" evidence="15">
    <location>
        <begin position="19"/>
        <end position="79"/>
    </location>
</feature>
<keyword evidence="16" id="KW-1185">Reference proteome</keyword>
<keyword evidence="12 14" id="KW-0472">Membrane</keyword>
<comment type="catalytic activity">
    <reaction evidence="1">
        <text>S-ubiquitinyl-[E2 ubiquitin-conjugating enzyme]-L-cysteine + [acceptor protein]-L-lysine = [E2 ubiquitin-conjugating enzyme]-L-cysteine + N(6)-ubiquitinyl-[acceptor protein]-L-lysine.</text>
        <dbReference type="EC" id="2.3.2.27"/>
    </reaction>
</comment>
<dbReference type="InterPro" id="IPR013083">
    <property type="entry name" value="Znf_RING/FYVE/PHD"/>
</dbReference>
<dbReference type="InterPro" id="IPR046356">
    <property type="entry name" value="MARCHF4/9/11"/>
</dbReference>
<evidence type="ECO:0000256" key="8">
    <source>
        <dbReference type="ARBA" id="ARBA00022771"/>
    </source>
</evidence>
<gene>
    <name evidence="17" type="primary">LOC106815360</name>
</gene>
<feature type="transmembrane region" description="Helical" evidence="14">
    <location>
        <begin position="140"/>
        <end position="159"/>
    </location>
</feature>
<evidence type="ECO:0000256" key="6">
    <source>
        <dbReference type="ARBA" id="ARBA00022692"/>
    </source>
</evidence>
<name>A0ABM1ESX6_PRICU</name>
<dbReference type="SMART" id="SM00744">
    <property type="entry name" value="RINGv"/>
    <property type="match status" value="1"/>
</dbReference>
<evidence type="ECO:0000256" key="5">
    <source>
        <dbReference type="ARBA" id="ARBA00022679"/>
    </source>
</evidence>
<feature type="region of interest" description="Disordered" evidence="13">
    <location>
        <begin position="246"/>
        <end position="276"/>
    </location>
</feature>
<dbReference type="InterPro" id="IPR011016">
    <property type="entry name" value="Znf_RING-CH"/>
</dbReference>
<proteinExistence type="predicted"/>
<dbReference type="PROSITE" id="PS51292">
    <property type="entry name" value="ZF_RING_CH"/>
    <property type="match status" value="1"/>
</dbReference>
<evidence type="ECO:0000256" key="4">
    <source>
        <dbReference type="ARBA" id="ARBA00012483"/>
    </source>
</evidence>
<evidence type="ECO:0000256" key="13">
    <source>
        <dbReference type="SAM" id="MobiDB-lite"/>
    </source>
</evidence>
<dbReference type="PANTHER" id="PTHR46053:SF2">
    <property type="entry name" value="RING-TYPE E3 UBIQUITIN TRANSFERASE"/>
    <property type="match status" value="1"/>
</dbReference>
<dbReference type="Proteomes" id="UP000695022">
    <property type="component" value="Unplaced"/>
</dbReference>
<keyword evidence="6 14" id="KW-0812">Transmembrane</keyword>
<comment type="subcellular location">
    <subcellularLocation>
        <location evidence="2">Endomembrane system</location>
        <topology evidence="2">Multi-pass membrane protein</topology>
    </subcellularLocation>
</comment>
<evidence type="ECO:0000313" key="17">
    <source>
        <dbReference type="RefSeq" id="XP_014675297.1"/>
    </source>
</evidence>
<evidence type="ECO:0000256" key="2">
    <source>
        <dbReference type="ARBA" id="ARBA00004127"/>
    </source>
</evidence>
<dbReference type="SUPFAM" id="SSF57850">
    <property type="entry name" value="RING/U-box"/>
    <property type="match status" value="1"/>
</dbReference>
<evidence type="ECO:0000256" key="10">
    <source>
        <dbReference type="ARBA" id="ARBA00022833"/>
    </source>
</evidence>
<accession>A0ABM1ESX6</accession>
<evidence type="ECO:0000313" key="16">
    <source>
        <dbReference type="Proteomes" id="UP000695022"/>
    </source>
</evidence>
<keyword evidence="5" id="KW-0808">Transferase</keyword>
<keyword evidence="7" id="KW-0479">Metal-binding</keyword>
<feature type="compositionally biased region" description="Basic and acidic residues" evidence="13">
    <location>
        <begin position="198"/>
        <end position="207"/>
    </location>
</feature>
<comment type="pathway">
    <text evidence="3">Protein modification; protein ubiquitination.</text>
</comment>
<keyword evidence="10" id="KW-0862">Zinc</keyword>
<evidence type="ECO:0000256" key="11">
    <source>
        <dbReference type="ARBA" id="ARBA00022989"/>
    </source>
</evidence>
<protein>
    <recommendedName>
        <fullName evidence="4">RING-type E3 ubiquitin transferase</fullName>
        <ecNumber evidence="4">2.3.2.27</ecNumber>
    </recommendedName>
</protein>
<evidence type="ECO:0000256" key="14">
    <source>
        <dbReference type="SAM" id="Phobius"/>
    </source>
</evidence>
<evidence type="ECO:0000256" key="1">
    <source>
        <dbReference type="ARBA" id="ARBA00000900"/>
    </source>
</evidence>
<evidence type="ECO:0000259" key="15">
    <source>
        <dbReference type="PROSITE" id="PS51292"/>
    </source>
</evidence>
<feature type="region of interest" description="Disordered" evidence="13">
    <location>
        <begin position="177"/>
        <end position="229"/>
    </location>
</feature>
<keyword evidence="11 14" id="KW-1133">Transmembrane helix</keyword>
<dbReference type="RefSeq" id="XP_014675297.1">
    <property type="nucleotide sequence ID" value="XM_014819811.1"/>
</dbReference>
<reference evidence="17" key="1">
    <citation type="submission" date="2025-08" db="UniProtKB">
        <authorList>
            <consortium name="RefSeq"/>
        </authorList>
    </citation>
    <scope>IDENTIFICATION</scope>
</reference>
<feature type="compositionally biased region" description="Basic and acidic residues" evidence="13">
    <location>
        <begin position="220"/>
        <end position="229"/>
    </location>
</feature>
<dbReference type="PANTHER" id="PTHR46053">
    <property type="entry name" value="E3 UBIQUITIN-PROTEIN LIGASE MARCH4-LIKE"/>
    <property type="match status" value="1"/>
</dbReference>
<dbReference type="Gene3D" id="3.30.40.10">
    <property type="entry name" value="Zinc/RING finger domain, C3HC4 (zinc finger)"/>
    <property type="match status" value="1"/>
</dbReference>
<dbReference type="EC" id="2.3.2.27" evidence="4"/>
<dbReference type="GeneID" id="106815360"/>
<evidence type="ECO:0000256" key="12">
    <source>
        <dbReference type="ARBA" id="ARBA00023136"/>
    </source>
</evidence>
<sequence length="276" mass="30485">MSVSGGAAVIGNELGCKLSTTSMSEVCRICLSGTSQGELLHPCMCMGSVRYCHNRCLMKWITASNSEKCELCGADYVMISRGLKPMREWQTLGMTVLDAVHVLLFLLAFCMLIGSLGWLLWLLVSDDERARRERDSELAFVTYCVYGPLDVLCFFIVVLETKFHWWRARRALAPASKHAHRRRSTRRRGARAVGPRAAAREPSRPETRTTTVAARNGGGGREEGRGRGRAVDGRCCISTARVASASRHARPVRARAADDETLRAAGRLPRTTTTAR</sequence>
<evidence type="ECO:0000256" key="9">
    <source>
        <dbReference type="ARBA" id="ARBA00022786"/>
    </source>
</evidence>
<evidence type="ECO:0000256" key="7">
    <source>
        <dbReference type="ARBA" id="ARBA00022723"/>
    </source>
</evidence>
<organism evidence="16 17">
    <name type="scientific">Priapulus caudatus</name>
    <name type="common">Priapulid worm</name>
    <dbReference type="NCBI Taxonomy" id="37621"/>
    <lineage>
        <taxon>Eukaryota</taxon>
        <taxon>Metazoa</taxon>
        <taxon>Ecdysozoa</taxon>
        <taxon>Scalidophora</taxon>
        <taxon>Priapulida</taxon>
        <taxon>Priapulimorpha</taxon>
        <taxon>Priapulimorphida</taxon>
        <taxon>Priapulidae</taxon>
        <taxon>Priapulus</taxon>
    </lineage>
</organism>
<evidence type="ECO:0000256" key="3">
    <source>
        <dbReference type="ARBA" id="ARBA00004906"/>
    </source>
</evidence>